<dbReference type="Proteomes" id="UP000031982">
    <property type="component" value="Unassembled WGS sequence"/>
</dbReference>
<name>A0ABR5AZH1_BACBA</name>
<proteinExistence type="predicted"/>
<reference evidence="1 2" key="1">
    <citation type="submission" date="2015-01" db="EMBL/GenBank/DDBJ databases">
        <title>Genome Assembly of Bacillus badius MTCC 1458.</title>
        <authorList>
            <person name="Verma A."/>
            <person name="Khatri I."/>
            <person name="Mual P."/>
            <person name="Subramanian S."/>
            <person name="Krishnamurthi S."/>
        </authorList>
    </citation>
    <scope>NUCLEOTIDE SEQUENCE [LARGE SCALE GENOMIC DNA]</scope>
    <source>
        <strain evidence="1 2">MTCC 1458</strain>
    </source>
</reference>
<evidence type="ECO:0000313" key="1">
    <source>
        <dbReference type="EMBL" id="KIL80123.1"/>
    </source>
</evidence>
<protein>
    <submittedName>
        <fullName evidence="1">Transcriptional regulator domain protein</fullName>
    </submittedName>
</protein>
<gene>
    <name evidence="1" type="ORF">SD77_2577</name>
</gene>
<sequence>MIKVALFGPEEAVNLVKKYDSVIEEIELQPFIYQTTEDMETLITQAVHCDVYLFSGILPYFYTKKILGSFSKPAIYIADNELDVSLTILSVTHHKVAELDRISFDLPDRRNLDIIVNQLQMSPKPVHVLDYSWVKSDSERKFEVEPILKFHYELWQSGKVDLSITSIHAVYDRLVQLNVPCMRMIDAEKTIVDALKKAKSLGELQLAKYSQIAMGHIMLSAKDQDIKNFDQSVVKEVNVLIKKINCTVQPTTDGSIVFYGTKGGIDYLVDNLYLLDDVYKAANEQSVYVHMGVGLGMTIVEAKNHAQIAISFSSKKGCDHSIHIVNEDKVVSNPQKSADHPSILKTEDERIFELAKQLKISVTNVMKMKQFIESRPVNSFTSSDISEYFGITKRSSERMLKKYMECGFLHIIGEEQPFQNGRPRAIYRLDLKYK</sequence>
<comment type="caution">
    <text evidence="1">The sequence shown here is derived from an EMBL/GenBank/DDBJ whole genome shotgun (WGS) entry which is preliminary data.</text>
</comment>
<keyword evidence="2" id="KW-1185">Reference proteome</keyword>
<accession>A0ABR5AZH1</accession>
<dbReference type="RefSeq" id="WP_041096606.1">
    <property type="nucleotide sequence ID" value="NZ_JARTHD010000020.1"/>
</dbReference>
<dbReference type="EMBL" id="JXLP01000002">
    <property type="protein sequence ID" value="KIL80123.1"/>
    <property type="molecule type" value="Genomic_DNA"/>
</dbReference>
<evidence type="ECO:0000313" key="2">
    <source>
        <dbReference type="Proteomes" id="UP000031982"/>
    </source>
</evidence>
<organism evidence="1 2">
    <name type="scientific">Bacillus badius</name>
    <dbReference type="NCBI Taxonomy" id="1455"/>
    <lineage>
        <taxon>Bacteria</taxon>
        <taxon>Bacillati</taxon>
        <taxon>Bacillota</taxon>
        <taxon>Bacilli</taxon>
        <taxon>Bacillales</taxon>
        <taxon>Bacillaceae</taxon>
        <taxon>Pseudobacillus</taxon>
    </lineage>
</organism>